<sequence length="50" mass="5411">MRIGNEYGIALEGNFETLQLCGIIMALEDKIGKQSDLIKALNTDLGGLTE</sequence>
<organism evidence="1 2">
    <name type="scientific">Fulvitalea axinellae</name>
    <dbReference type="NCBI Taxonomy" id="1182444"/>
    <lineage>
        <taxon>Bacteria</taxon>
        <taxon>Pseudomonadati</taxon>
        <taxon>Bacteroidota</taxon>
        <taxon>Cytophagia</taxon>
        <taxon>Cytophagales</taxon>
        <taxon>Persicobacteraceae</taxon>
        <taxon>Fulvitalea</taxon>
    </lineage>
</organism>
<reference evidence="1 2" key="1">
    <citation type="submission" date="2021-12" db="EMBL/GenBank/DDBJ databases">
        <title>Genome sequencing of bacteria with rrn-lacking chromosome and rrn-plasmid.</title>
        <authorList>
            <person name="Anda M."/>
            <person name="Iwasaki W."/>
        </authorList>
    </citation>
    <scope>NUCLEOTIDE SEQUENCE [LARGE SCALE GENOMIC DNA]</scope>
    <source>
        <strain evidence="1 2">DSM 100852</strain>
        <plasmid evidence="1 2">pFA13</plasmid>
    </source>
</reference>
<evidence type="ECO:0000313" key="1">
    <source>
        <dbReference type="EMBL" id="BDD13130.1"/>
    </source>
</evidence>
<dbReference type="KEGG" id="fax:FUAX_55620"/>
<proteinExistence type="predicted"/>
<keyword evidence="2" id="KW-1185">Reference proteome</keyword>
<dbReference type="Proteomes" id="UP001348817">
    <property type="component" value="Plasmid pFA13"/>
</dbReference>
<gene>
    <name evidence="1" type="ORF">FUAX_55620</name>
</gene>
<dbReference type="EMBL" id="AP025327">
    <property type="protein sequence ID" value="BDD13130.1"/>
    <property type="molecule type" value="Genomic_DNA"/>
</dbReference>
<geneLocation type="plasmid" evidence="1 2">
    <name>pFA13</name>
</geneLocation>
<keyword evidence="1" id="KW-0614">Plasmid</keyword>
<protein>
    <submittedName>
        <fullName evidence="1">Uncharacterized protein</fullName>
    </submittedName>
</protein>
<accession>A0AAU9CVS2</accession>
<name>A0AAU9CVS2_9BACT</name>
<evidence type="ECO:0000313" key="2">
    <source>
        <dbReference type="Proteomes" id="UP001348817"/>
    </source>
</evidence>
<dbReference type="AlphaFoldDB" id="A0AAU9CVS2"/>